<organism evidence="1 2">
    <name type="scientific">Pseudophaeobacter arcticus</name>
    <dbReference type="NCBI Taxonomy" id="385492"/>
    <lineage>
        <taxon>Bacteria</taxon>
        <taxon>Pseudomonadati</taxon>
        <taxon>Pseudomonadota</taxon>
        <taxon>Alphaproteobacteria</taxon>
        <taxon>Rhodobacterales</taxon>
        <taxon>Paracoccaceae</taxon>
        <taxon>Pseudophaeobacter</taxon>
    </lineage>
</organism>
<sequence length="246" mass="24361">MTAVCAMADLTAGIATNSPITLAAMAVANIGSGTKTNMDPAQAGPALAGQAPEAATAAATTVARSGGRTATTTTTAPGQLDPVPVAQALVARAIRAVVSAVMAVMAGGAKSGGNIATRMKTDLAQVDLVQVVPAQVDLVQVDLVRAAPVRVAPVRAVVALVGLGLAVREPAVQGLAAQELAVMAAITAAGTAVATAKPPLVLKSAAMAIPASPWKSPRLPRDSCSSTCNPPPMMVKWRISTACSST</sequence>
<comment type="caution">
    <text evidence="1">The sequence shown here is derived from an EMBL/GenBank/DDBJ whole genome shotgun (WGS) entry which is preliminary data.</text>
</comment>
<keyword evidence="2" id="KW-1185">Reference proteome</keyword>
<accession>A0ABQ0AJE5</accession>
<dbReference type="Proteomes" id="UP001441944">
    <property type="component" value="Unassembled WGS sequence"/>
</dbReference>
<protein>
    <submittedName>
        <fullName evidence="1">Uncharacterized protein</fullName>
    </submittedName>
</protein>
<dbReference type="EMBL" id="BAABWU010000004">
    <property type="protein sequence ID" value="GAA6195989.1"/>
    <property type="molecule type" value="Genomic_DNA"/>
</dbReference>
<gene>
    <name evidence="1" type="ORF">NBRC116598_14330</name>
</gene>
<name>A0ABQ0AJE5_9RHOB</name>
<reference evidence="1 2" key="1">
    <citation type="submission" date="2024-04" db="EMBL/GenBank/DDBJ databases">
        <title>Draft genome sequence of Pseudophaeobacter arcticus NBRC 116598.</title>
        <authorList>
            <person name="Miyakawa T."/>
            <person name="Kusuya Y."/>
            <person name="Miura T."/>
        </authorList>
    </citation>
    <scope>NUCLEOTIDE SEQUENCE [LARGE SCALE GENOMIC DNA]</scope>
    <source>
        <strain evidence="1 2">SU-CL00105</strain>
    </source>
</reference>
<proteinExistence type="predicted"/>
<evidence type="ECO:0000313" key="1">
    <source>
        <dbReference type="EMBL" id="GAA6195989.1"/>
    </source>
</evidence>
<evidence type="ECO:0000313" key="2">
    <source>
        <dbReference type="Proteomes" id="UP001441944"/>
    </source>
</evidence>